<accession>A0AAU7R1X8</accession>
<sequence>MSSAAWLDESMRQRPDHNGIYVLAAAVIQAAAVETVRFDAARLAPTPRARVHYRDATDDERRKMIQAVASMTAAVHVVVMGSGMDNSRQERARRLCLEQMLWQLDQAGVEHASIETRTASLNAKDIAAIAQFKRRRIISGRIKVDFVRPHGPQGDPLLWLPDIVAGAVSSAHGSPYGEQLLAPLKPTLRTYEIGLR</sequence>
<dbReference type="RefSeq" id="WP_349878726.1">
    <property type="nucleotide sequence ID" value="NZ_CP157974.1"/>
</dbReference>
<proteinExistence type="predicted"/>
<name>A0AAU7R1X8_9ACTN</name>
<protein>
    <recommendedName>
        <fullName evidence="2">DUF3800 domain-containing protein</fullName>
    </recommendedName>
</protein>
<reference evidence="1" key="1">
    <citation type="submission" date="2024-06" db="EMBL/GenBank/DDBJ databases">
        <title>Micromonospora sp. strain HUAS YX12 genome sequences.</title>
        <authorList>
            <person name="Mo P."/>
        </authorList>
    </citation>
    <scope>NUCLEOTIDE SEQUENCE</scope>
    <source>
        <strain evidence="1">HUAS YX12</strain>
    </source>
</reference>
<gene>
    <name evidence="1" type="ORF">ABIH81_01860</name>
</gene>
<evidence type="ECO:0008006" key="2">
    <source>
        <dbReference type="Google" id="ProtNLM"/>
    </source>
</evidence>
<evidence type="ECO:0000313" key="1">
    <source>
        <dbReference type="EMBL" id="XBT82279.1"/>
    </source>
</evidence>
<organism evidence="1">
    <name type="scientific">Micromonospora sp. HUAS YX12</name>
    <dbReference type="NCBI Taxonomy" id="3156396"/>
    <lineage>
        <taxon>Bacteria</taxon>
        <taxon>Bacillati</taxon>
        <taxon>Actinomycetota</taxon>
        <taxon>Actinomycetes</taxon>
        <taxon>Micromonosporales</taxon>
        <taxon>Micromonosporaceae</taxon>
        <taxon>Micromonospora</taxon>
    </lineage>
</organism>
<dbReference type="EMBL" id="CP157974">
    <property type="protein sequence ID" value="XBT82279.1"/>
    <property type="molecule type" value="Genomic_DNA"/>
</dbReference>
<dbReference type="AlphaFoldDB" id="A0AAU7R1X8"/>